<sequence length="57" mass="6174">MANAGPKYLCRLMSQSLYLQNTKVTEAGVKKLAAALPECKIEWDSGVIGPAKPEQKP</sequence>
<evidence type="ECO:0000313" key="2">
    <source>
        <dbReference type="Proteomes" id="UP000214646"/>
    </source>
</evidence>
<reference evidence="2" key="1">
    <citation type="submission" date="2017-06" db="EMBL/GenBank/DDBJ databases">
        <title>Genome analysis of Fimbriiglobus ruber SP5, the first member of the order Planctomycetales with confirmed chitinolytic capability.</title>
        <authorList>
            <person name="Ravin N.V."/>
            <person name="Rakitin A.L."/>
            <person name="Ivanova A.A."/>
            <person name="Beletsky A.V."/>
            <person name="Kulichevskaya I.S."/>
            <person name="Mardanov A.V."/>
            <person name="Dedysh S.N."/>
        </authorList>
    </citation>
    <scope>NUCLEOTIDE SEQUENCE [LARGE SCALE GENOMIC DNA]</scope>
    <source>
        <strain evidence="2">SP5</strain>
    </source>
</reference>
<organism evidence="1 2">
    <name type="scientific">Fimbriiglobus ruber</name>
    <dbReference type="NCBI Taxonomy" id="1908690"/>
    <lineage>
        <taxon>Bacteria</taxon>
        <taxon>Pseudomonadati</taxon>
        <taxon>Planctomycetota</taxon>
        <taxon>Planctomycetia</taxon>
        <taxon>Gemmatales</taxon>
        <taxon>Gemmataceae</taxon>
        <taxon>Fimbriiglobus</taxon>
    </lineage>
</organism>
<protein>
    <submittedName>
        <fullName evidence="1">Uncharacterized protein</fullName>
    </submittedName>
</protein>
<evidence type="ECO:0000313" key="1">
    <source>
        <dbReference type="EMBL" id="OWK45071.1"/>
    </source>
</evidence>
<dbReference type="AlphaFoldDB" id="A0A225DUQ9"/>
<accession>A0A225DUQ9</accession>
<dbReference type="EMBL" id="NIDE01000002">
    <property type="protein sequence ID" value="OWK45071.1"/>
    <property type="molecule type" value="Genomic_DNA"/>
</dbReference>
<comment type="caution">
    <text evidence="1">The sequence shown here is derived from an EMBL/GenBank/DDBJ whole genome shotgun (WGS) entry which is preliminary data.</text>
</comment>
<proteinExistence type="predicted"/>
<keyword evidence="2" id="KW-1185">Reference proteome</keyword>
<name>A0A225DUQ9_9BACT</name>
<gene>
    <name evidence="1" type="ORF">FRUB_01402</name>
</gene>
<dbReference type="Proteomes" id="UP000214646">
    <property type="component" value="Unassembled WGS sequence"/>
</dbReference>